<dbReference type="Proteomes" id="UP001185092">
    <property type="component" value="Unassembled WGS sequence"/>
</dbReference>
<proteinExistence type="predicted"/>
<dbReference type="RefSeq" id="WP_309942573.1">
    <property type="nucleotide sequence ID" value="NZ_AP025308.1"/>
</dbReference>
<dbReference type="EMBL" id="JAVDQD010000010">
    <property type="protein sequence ID" value="MDR6241635.1"/>
    <property type="molecule type" value="Genomic_DNA"/>
</dbReference>
<dbReference type="PROSITE" id="PS51257">
    <property type="entry name" value="PROKAR_LIPOPROTEIN"/>
    <property type="match status" value="1"/>
</dbReference>
<evidence type="ECO:0008006" key="4">
    <source>
        <dbReference type="Google" id="ProtNLM"/>
    </source>
</evidence>
<dbReference type="InterPro" id="IPR038670">
    <property type="entry name" value="HslJ-like_sf"/>
</dbReference>
<protein>
    <recommendedName>
        <fullName evidence="4">META domain-containing protein</fullName>
    </recommendedName>
</protein>
<name>A0AAE3XTB8_9BACT</name>
<dbReference type="Gene3D" id="2.40.128.270">
    <property type="match status" value="1"/>
</dbReference>
<dbReference type="AlphaFoldDB" id="A0AAE3XTB8"/>
<accession>A0AAE3XTB8</accession>
<keyword evidence="3" id="KW-1185">Reference proteome</keyword>
<evidence type="ECO:0000313" key="2">
    <source>
        <dbReference type="EMBL" id="MDR6241635.1"/>
    </source>
</evidence>
<comment type="caution">
    <text evidence="2">The sequence shown here is derived from an EMBL/GenBank/DDBJ whole genome shotgun (WGS) entry which is preliminary data.</text>
</comment>
<feature type="chain" id="PRO_5041931312" description="META domain-containing protein" evidence="1">
    <location>
        <begin position="24"/>
        <end position="133"/>
    </location>
</feature>
<feature type="signal peptide" evidence="1">
    <location>
        <begin position="1"/>
        <end position="23"/>
    </location>
</feature>
<keyword evidence="1" id="KW-0732">Signal</keyword>
<gene>
    <name evidence="2" type="ORF">HNQ88_004722</name>
</gene>
<organism evidence="2 3">
    <name type="scientific">Aureibacter tunicatorum</name>
    <dbReference type="NCBI Taxonomy" id="866807"/>
    <lineage>
        <taxon>Bacteria</taxon>
        <taxon>Pseudomonadati</taxon>
        <taxon>Bacteroidota</taxon>
        <taxon>Cytophagia</taxon>
        <taxon>Cytophagales</taxon>
        <taxon>Persicobacteraceae</taxon>
        <taxon>Aureibacter</taxon>
    </lineage>
</organism>
<reference evidence="2" key="1">
    <citation type="submission" date="2023-07" db="EMBL/GenBank/DDBJ databases">
        <title>Genomic Encyclopedia of Type Strains, Phase IV (KMG-IV): sequencing the most valuable type-strain genomes for metagenomic binning, comparative biology and taxonomic classification.</title>
        <authorList>
            <person name="Goeker M."/>
        </authorList>
    </citation>
    <scope>NUCLEOTIDE SEQUENCE</scope>
    <source>
        <strain evidence="2">DSM 26174</strain>
    </source>
</reference>
<sequence>MRKVSFYLLALTMLFLASCNGSKNVSTNPEDLKGEWVLVYNLSKGENPFTLEIMDNRYSLKANNIYNGELLLEDKGKIKFVPGISTKMMDTPDERKVTEMIFAVNQFYIDNGKLILTNSENPSNKLTFEKEAK</sequence>
<evidence type="ECO:0000313" key="3">
    <source>
        <dbReference type="Proteomes" id="UP001185092"/>
    </source>
</evidence>
<evidence type="ECO:0000256" key="1">
    <source>
        <dbReference type="SAM" id="SignalP"/>
    </source>
</evidence>